<proteinExistence type="predicted"/>
<gene>
    <name evidence="1" type="ORF">MRATA1EN22A_LOCUS13265</name>
</gene>
<reference evidence="1" key="2">
    <citation type="submission" date="2025-03" db="EMBL/GenBank/DDBJ databases">
        <authorList>
            <consortium name="ELIXIR-Norway"/>
            <consortium name="Elixir Norway"/>
        </authorList>
    </citation>
    <scope>NUCLEOTIDE SEQUENCE</scope>
</reference>
<sequence length="153" mass="16409">MQVCDDACPTHLPQPVASGKESSDFTGATNAMLPAGGFLDCFTAGPSPRDPTSVSVASGLGRAIQFWRDKQDSQRVDGHPHRSSFSPVVGRKPSGCPALQWGKQMHSLGSCYLLNYLRLPVRRKQDKLLSQAVIISPSGIFCLDQPTPGATLE</sequence>
<reference evidence="1" key="1">
    <citation type="submission" date="2023-05" db="EMBL/GenBank/DDBJ databases">
        <authorList>
            <consortium name="ELIXIR-Norway"/>
        </authorList>
    </citation>
    <scope>NUCLEOTIDE SEQUENCE</scope>
</reference>
<protein>
    <submittedName>
        <fullName evidence="1">Uncharacterized protein</fullName>
    </submittedName>
</protein>
<name>A0AC59Z2L2_RANTA</name>
<evidence type="ECO:0000313" key="1">
    <source>
        <dbReference type="EMBL" id="CAN0181774.1"/>
    </source>
</evidence>
<organism evidence="1 2">
    <name type="scientific">Rangifer tarandus platyrhynchus</name>
    <name type="common">Svalbard reindeer</name>
    <dbReference type="NCBI Taxonomy" id="3082113"/>
    <lineage>
        <taxon>Eukaryota</taxon>
        <taxon>Metazoa</taxon>
        <taxon>Chordata</taxon>
        <taxon>Craniata</taxon>
        <taxon>Vertebrata</taxon>
        <taxon>Euteleostomi</taxon>
        <taxon>Mammalia</taxon>
        <taxon>Eutheria</taxon>
        <taxon>Laurasiatheria</taxon>
        <taxon>Artiodactyla</taxon>
        <taxon>Ruminantia</taxon>
        <taxon>Pecora</taxon>
        <taxon>Cervidae</taxon>
        <taxon>Odocoileinae</taxon>
        <taxon>Rangifer</taxon>
    </lineage>
</organism>
<accession>A0AC59Z2L2</accession>
<dbReference type="Proteomes" id="UP001162501">
    <property type="component" value="Chromosome 23"/>
</dbReference>
<dbReference type="EMBL" id="OX596107">
    <property type="protein sequence ID" value="CAN0181774.1"/>
    <property type="molecule type" value="Genomic_DNA"/>
</dbReference>
<evidence type="ECO:0000313" key="2">
    <source>
        <dbReference type="Proteomes" id="UP001162501"/>
    </source>
</evidence>